<evidence type="ECO:0000256" key="4">
    <source>
        <dbReference type="SAM" id="Phobius"/>
    </source>
</evidence>
<evidence type="ECO:0000256" key="3">
    <source>
        <dbReference type="PROSITE-ProRule" id="PRU00023"/>
    </source>
</evidence>
<dbReference type="SMART" id="SM00248">
    <property type="entry name" value="ANK"/>
    <property type="match status" value="2"/>
</dbReference>
<dbReference type="PROSITE" id="PS50088">
    <property type="entry name" value="ANK_REPEAT"/>
    <property type="match status" value="2"/>
</dbReference>
<feature type="repeat" description="ANK" evidence="3">
    <location>
        <begin position="146"/>
        <end position="172"/>
    </location>
</feature>
<feature type="repeat" description="ANK" evidence="3">
    <location>
        <begin position="118"/>
        <end position="147"/>
    </location>
</feature>
<feature type="transmembrane region" description="Helical" evidence="4">
    <location>
        <begin position="12"/>
        <end position="34"/>
    </location>
</feature>
<accession>A0A428NCK7</accession>
<dbReference type="SUPFAM" id="SSF48403">
    <property type="entry name" value="Ankyrin repeat"/>
    <property type="match status" value="1"/>
</dbReference>
<dbReference type="AlphaFoldDB" id="A0A428NCK7"/>
<dbReference type="InterPro" id="IPR036770">
    <property type="entry name" value="Ankyrin_rpt-contain_sf"/>
</dbReference>
<organism evidence="5 6">
    <name type="scientific">Fusarium duplospermum</name>
    <dbReference type="NCBI Taxonomy" id="1325734"/>
    <lineage>
        <taxon>Eukaryota</taxon>
        <taxon>Fungi</taxon>
        <taxon>Dikarya</taxon>
        <taxon>Ascomycota</taxon>
        <taxon>Pezizomycotina</taxon>
        <taxon>Sordariomycetes</taxon>
        <taxon>Hypocreomycetidae</taxon>
        <taxon>Hypocreales</taxon>
        <taxon>Nectriaceae</taxon>
        <taxon>Fusarium</taxon>
        <taxon>Fusarium solani species complex</taxon>
    </lineage>
</organism>
<keyword evidence="4" id="KW-0812">Transmembrane</keyword>
<gene>
    <name evidence="5" type="ORF">CEP54_016404</name>
</gene>
<evidence type="ECO:0000313" key="6">
    <source>
        <dbReference type="Proteomes" id="UP000288168"/>
    </source>
</evidence>
<evidence type="ECO:0000256" key="2">
    <source>
        <dbReference type="ARBA" id="ARBA00023043"/>
    </source>
</evidence>
<evidence type="ECO:0000256" key="1">
    <source>
        <dbReference type="ARBA" id="ARBA00022737"/>
    </source>
</evidence>
<sequence>MSFWQPILSLTLPQWVIVIVLMLVLAILFIFRLASNILSNILYLNIRALEAQVLLPVTIFPMQDFRFPPDTLVFEPKRKTAVWVTPLHLTAYFGMNCLTRVLLRYSNVDSYPEEGIITPLYLALINRHLDTAQLLLKHGASPHAEYGIGPLHAAARSGLVAEIDGFIEDGVD</sequence>
<dbReference type="InterPro" id="IPR002110">
    <property type="entry name" value="Ankyrin_rpt"/>
</dbReference>
<protein>
    <submittedName>
        <fullName evidence="5">Uncharacterized protein</fullName>
    </submittedName>
</protein>
<dbReference type="Pfam" id="PF12796">
    <property type="entry name" value="Ank_2"/>
    <property type="match status" value="1"/>
</dbReference>
<dbReference type="PANTHER" id="PTHR24198">
    <property type="entry name" value="ANKYRIN REPEAT AND PROTEIN KINASE DOMAIN-CONTAINING PROTEIN"/>
    <property type="match status" value="1"/>
</dbReference>
<keyword evidence="2 3" id="KW-0040">ANK repeat</keyword>
<dbReference type="PROSITE" id="PS50297">
    <property type="entry name" value="ANK_REP_REGION"/>
    <property type="match status" value="1"/>
</dbReference>
<evidence type="ECO:0000313" key="5">
    <source>
        <dbReference type="EMBL" id="RSL38508.1"/>
    </source>
</evidence>
<keyword evidence="1" id="KW-0677">Repeat</keyword>
<dbReference type="STRING" id="1325734.A0A428NCK7"/>
<feature type="non-terminal residue" evidence="5">
    <location>
        <position position="172"/>
    </location>
</feature>
<dbReference type="OrthoDB" id="366390at2759"/>
<dbReference type="Gene3D" id="1.25.40.20">
    <property type="entry name" value="Ankyrin repeat-containing domain"/>
    <property type="match status" value="1"/>
</dbReference>
<comment type="caution">
    <text evidence="5">The sequence shown here is derived from an EMBL/GenBank/DDBJ whole genome shotgun (WGS) entry which is preliminary data.</text>
</comment>
<proteinExistence type="predicted"/>
<keyword evidence="6" id="KW-1185">Reference proteome</keyword>
<name>A0A428NCK7_9HYPO</name>
<keyword evidence="4" id="KW-1133">Transmembrane helix</keyword>
<dbReference type="PANTHER" id="PTHR24198:SF165">
    <property type="entry name" value="ANKYRIN REPEAT-CONTAINING PROTEIN-RELATED"/>
    <property type="match status" value="1"/>
</dbReference>
<keyword evidence="4" id="KW-0472">Membrane</keyword>
<reference evidence="5 6" key="1">
    <citation type="submission" date="2017-06" db="EMBL/GenBank/DDBJ databases">
        <title>Comparative genomic analysis of Ambrosia Fusariam Clade fungi.</title>
        <authorList>
            <person name="Stajich J.E."/>
            <person name="Carrillo J."/>
            <person name="Kijimoto T."/>
            <person name="Eskalen A."/>
            <person name="O'Donnell K."/>
            <person name="Kasson M."/>
        </authorList>
    </citation>
    <scope>NUCLEOTIDE SEQUENCE [LARGE SCALE GENOMIC DNA]</scope>
    <source>
        <strain evidence="5 6">NRRL62584</strain>
    </source>
</reference>
<dbReference type="Proteomes" id="UP000288168">
    <property type="component" value="Unassembled WGS sequence"/>
</dbReference>
<dbReference type="EMBL" id="NKCI01000828">
    <property type="protein sequence ID" value="RSL38508.1"/>
    <property type="molecule type" value="Genomic_DNA"/>
</dbReference>